<dbReference type="AlphaFoldDB" id="A0A9W9P0E6"/>
<feature type="chain" id="PRO_5040892048" description="NAD-dependent epimerase/dehydratase domain-containing protein" evidence="1">
    <location>
        <begin position="19"/>
        <end position="283"/>
    </location>
</feature>
<reference evidence="3" key="1">
    <citation type="submission" date="2022-11" db="EMBL/GenBank/DDBJ databases">
        <authorList>
            <person name="Petersen C."/>
        </authorList>
    </citation>
    <scope>NUCLEOTIDE SEQUENCE</scope>
    <source>
        <strain evidence="3">IBT 19713</strain>
    </source>
</reference>
<sequence length="283" mass="30299">MPNVLILGGSGYVGLALAQSLLRAGTYAVWGTARSSDKAKLLLMNEVVPVEIDITNPNELSKLILDNAINVVVDASSVYEKSGKILDGVIQAATARERALTKDNIVGPKLGFVYCSGAWVHGSQKTRINDLLPPASVYSQDKPATAVAWRPAHEQAILAARDMLNVAILRPHTIYGRGSWVWSTWWGVIAEAAKSGSAAPIQIPADKETRSGTIHVDDVAAGFHAAIDRIDGQLGSWPIFDLVAETVSVVEITENVRELYGVKAPLEYTGAQGNVFFEALGLV</sequence>
<dbReference type="Pfam" id="PF01370">
    <property type="entry name" value="Epimerase"/>
    <property type="match status" value="1"/>
</dbReference>
<feature type="signal peptide" evidence="1">
    <location>
        <begin position="1"/>
        <end position="18"/>
    </location>
</feature>
<dbReference type="InterPro" id="IPR051783">
    <property type="entry name" value="NAD(P)-dependent_oxidoreduct"/>
</dbReference>
<dbReference type="Gene3D" id="3.40.50.720">
    <property type="entry name" value="NAD(P)-binding Rossmann-like Domain"/>
    <property type="match status" value="1"/>
</dbReference>
<dbReference type="GO" id="GO:0005737">
    <property type="term" value="C:cytoplasm"/>
    <property type="evidence" value="ECO:0007669"/>
    <property type="project" value="TreeGrafter"/>
</dbReference>
<keyword evidence="1" id="KW-0732">Signal</keyword>
<accession>A0A9W9P0E6</accession>
<name>A0A9W9P0E6_9EURO</name>
<feature type="domain" description="NAD-dependent epimerase/dehydratase" evidence="2">
    <location>
        <begin position="4"/>
        <end position="231"/>
    </location>
</feature>
<dbReference type="InterPro" id="IPR036291">
    <property type="entry name" value="NAD(P)-bd_dom_sf"/>
</dbReference>
<dbReference type="GeneID" id="83202555"/>
<dbReference type="GO" id="GO:0004029">
    <property type="term" value="F:aldehyde dehydrogenase (NAD+) activity"/>
    <property type="evidence" value="ECO:0007669"/>
    <property type="project" value="TreeGrafter"/>
</dbReference>
<evidence type="ECO:0000256" key="1">
    <source>
        <dbReference type="SAM" id="SignalP"/>
    </source>
</evidence>
<evidence type="ECO:0000313" key="4">
    <source>
        <dbReference type="Proteomes" id="UP001150941"/>
    </source>
</evidence>
<dbReference type="RefSeq" id="XP_058330992.1">
    <property type="nucleotide sequence ID" value="XM_058475252.1"/>
</dbReference>
<dbReference type="SUPFAM" id="SSF51735">
    <property type="entry name" value="NAD(P)-binding Rossmann-fold domains"/>
    <property type="match status" value="1"/>
</dbReference>
<comment type="caution">
    <text evidence="3">The sequence shown here is derived from an EMBL/GenBank/DDBJ whole genome shotgun (WGS) entry which is preliminary data.</text>
</comment>
<dbReference type="InterPro" id="IPR001509">
    <property type="entry name" value="Epimerase_deHydtase"/>
</dbReference>
<proteinExistence type="predicted"/>
<dbReference type="OrthoDB" id="2735536at2759"/>
<reference evidence="3" key="2">
    <citation type="journal article" date="2023" name="IMA Fungus">
        <title>Comparative genomic study of the Penicillium genus elucidates a diverse pangenome and 15 lateral gene transfer events.</title>
        <authorList>
            <person name="Petersen C."/>
            <person name="Sorensen T."/>
            <person name="Nielsen M.R."/>
            <person name="Sondergaard T.E."/>
            <person name="Sorensen J.L."/>
            <person name="Fitzpatrick D.A."/>
            <person name="Frisvad J.C."/>
            <person name="Nielsen K.L."/>
        </authorList>
    </citation>
    <scope>NUCLEOTIDE SEQUENCE</scope>
    <source>
        <strain evidence="3">IBT 19713</strain>
    </source>
</reference>
<protein>
    <recommendedName>
        <fullName evidence="2">NAD-dependent epimerase/dehydratase domain-containing protein</fullName>
    </recommendedName>
</protein>
<keyword evidence="4" id="KW-1185">Reference proteome</keyword>
<gene>
    <name evidence="3" type="ORF">N7468_005956</name>
</gene>
<dbReference type="PANTHER" id="PTHR48079">
    <property type="entry name" value="PROTEIN YEEZ"/>
    <property type="match status" value="1"/>
</dbReference>
<dbReference type="EMBL" id="JAPQKS010000004">
    <property type="protein sequence ID" value="KAJ5233000.1"/>
    <property type="molecule type" value="Genomic_DNA"/>
</dbReference>
<evidence type="ECO:0000259" key="2">
    <source>
        <dbReference type="Pfam" id="PF01370"/>
    </source>
</evidence>
<evidence type="ECO:0000313" key="3">
    <source>
        <dbReference type="EMBL" id="KAJ5233000.1"/>
    </source>
</evidence>
<organism evidence="3 4">
    <name type="scientific">Penicillium chermesinum</name>
    <dbReference type="NCBI Taxonomy" id="63820"/>
    <lineage>
        <taxon>Eukaryota</taxon>
        <taxon>Fungi</taxon>
        <taxon>Dikarya</taxon>
        <taxon>Ascomycota</taxon>
        <taxon>Pezizomycotina</taxon>
        <taxon>Eurotiomycetes</taxon>
        <taxon>Eurotiomycetidae</taxon>
        <taxon>Eurotiales</taxon>
        <taxon>Aspergillaceae</taxon>
        <taxon>Penicillium</taxon>
    </lineage>
</organism>
<dbReference type="PANTHER" id="PTHR48079:SF3">
    <property type="entry name" value="NAD-DEPENDENT EPIMERASE_DEHYDRATASE DOMAIN-CONTAINING PROTEIN"/>
    <property type="match status" value="1"/>
</dbReference>
<dbReference type="Proteomes" id="UP001150941">
    <property type="component" value="Unassembled WGS sequence"/>
</dbReference>